<accession>A0A563ENN3</accession>
<comment type="caution">
    <text evidence="1">The sequence shown here is derived from an EMBL/GenBank/DDBJ whole genome shotgun (WGS) entry which is preliminary data.</text>
</comment>
<sequence>MTVVDARDVSVHALLASHPLVAKVFVVQQDGRTVVMVVPRRQARIPDQVSRTVQLRDRVLRLAPQRVLQVGVGDADLPDALAKHCAVYRLVEPLQAAEALKTDRYDLVLLDLAAPKLSTLDIPAAVLAALSRTGAVFVANLRDPRVERLASWTRTGEPRSTQDAAGWSPPALVRGLADVPGVEVHAYPPLGPVGDFDVVLRHAGEAAKVPMLRWNREVQSPAHLSRLLSERCVERVRLVGIPLAGVVDNVLAWRENAPRSAGVRYGFGLGVDWREVEAISADHGYDVTFVASLTGTEYHFDAVLERSGRPPRRPPDQLAPLLRRWLAERAPDIGPVDLAVLDDFGGVL</sequence>
<evidence type="ECO:0000313" key="1">
    <source>
        <dbReference type="EMBL" id="TWP48850.1"/>
    </source>
</evidence>
<dbReference type="EMBL" id="VOBR01000018">
    <property type="protein sequence ID" value="TWP48850.1"/>
    <property type="molecule type" value="Genomic_DNA"/>
</dbReference>
<organism evidence="1 2">
    <name type="scientific">Lentzea tibetensis</name>
    <dbReference type="NCBI Taxonomy" id="2591470"/>
    <lineage>
        <taxon>Bacteria</taxon>
        <taxon>Bacillati</taxon>
        <taxon>Actinomycetota</taxon>
        <taxon>Actinomycetes</taxon>
        <taxon>Pseudonocardiales</taxon>
        <taxon>Pseudonocardiaceae</taxon>
        <taxon>Lentzea</taxon>
    </lineage>
</organism>
<evidence type="ECO:0000313" key="2">
    <source>
        <dbReference type="Proteomes" id="UP000316639"/>
    </source>
</evidence>
<protein>
    <submittedName>
        <fullName evidence="1">Uncharacterized protein</fullName>
    </submittedName>
</protein>
<dbReference type="RefSeq" id="WP_146355591.1">
    <property type="nucleotide sequence ID" value="NZ_VOBR01000018.1"/>
</dbReference>
<gene>
    <name evidence="1" type="ORF">FKR81_26510</name>
</gene>
<proteinExistence type="predicted"/>
<dbReference type="OrthoDB" id="3689769at2"/>
<reference evidence="1 2" key="1">
    <citation type="submission" date="2019-07" db="EMBL/GenBank/DDBJ databases">
        <title>Lentzea xizangensis sp. nov., isolated from Qinghai-Tibetan Plateau Soils.</title>
        <authorList>
            <person name="Huang J."/>
        </authorList>
    </citation>
    <scope>NUCLEOTIDE SEQUENCE [LARGE SCALE GENOMIC DNA]</scope>
    <source>
        <strain evidence="1 2">FXJ1.1311</strain>
    </source>
</reference>
<keyword evidence="2" id="KW-1185">Reference proteome</keyword>
<dbReference type="Proteomes" id="UP000316639">
    <property type="component" value="Unassembled WGS sequence"/>
</dbReference>
<dbReference type="AlphaFoldDB" id="A0A563ENN3"/>
<name>A0A563ENN3_9PSEU</name>